<name>K3X6Q7_GLOUD</name>
<dbReference type="EnsemblProtists" id="PYU1_T012906">
    <property type="protein sequence ID" value="PYU1_T012906"/>
    <property type="gene ID" value="PYU1_G012879"/>
</dbReference>
<dbReference type="EMBL" id="GL376607">
    <property type="status" value="NOT_ANNOTATED_CDS"/>
    <property type="molecule type" value="Genomic_DNA"/>
</dbReference>
<dbReference type="HOGENOM" id="CLU_164378_0_0_1"/>
<accession>K3X6Q7</accession>
<sequence length="107" mass="11403">MAGRKWFHLVVEGRTGPPLASFVEVADDAFVAASQKAVKIESSNTIAHIDAPELIVYANRPAFNAKEAPLKGFSRLGGRGEGAKNALIVVVPPRPRSVFAVSHVAQK</sequence>
<organism evidence="1 2">
    <name type="scientific">Globisporangium ultimum (strain ATCC 200006 / CBS 805.95 / DAOM BR144)</name>
    <name type="common">Pythium ultimum</name>
    <dbReference type="NCBI Taxonomy" id="431595"/>
    <lineage>
        <taxon>Eukaryota</taxon>
        <taxon>Sar</taxon>
        <taxon>Stramenopiles</taxon>
        <taxon>Oomycota</taxon>
        <taxon>Peronosporomycetes</taxon>
        <taxon>Pythiales</taxon>
        <taxon>Pythiaceae</taxon>
        <taxon>Globisporangium</taxon>
    </lineage>
</organism>
<reference evidence="2" key="2">
    <citation type="submission" date="2010-04" db="EMBL/GenBank/DDBJ databases">
        <authorList>
            <person name="Buell R."/>
            <person name="Hamilton J."/>
            <person name="Hostetler J."/>
        </authorList>
    </citation>
    <scope>NUCLEOTIDE SEQUENCE [LARGE SCALE GENOMIC DNA]</scope>
    <source>
        <strain evidence="2">DAOM:BR144</strain>
    </source>
</reference>
<evidence type="ECO:0000313" key="1">
    <source>
        <dbReference type="EnsemblProtists" id="PYU1_T012906"/>
    </source>
</evidence>
<reference evidence="2" key="1">
    <citation type="journal article" date="2010" name="Genome Biol.">
        <title>Genome sequence of the necrotrophic plant pathogen Pythium ultimum reveals original pathogenicity mechanisms and effector repertoire.</title>
        <authorList>
            <person name="Levesque C.A."/>
            <person name="Brouwer H."/>
            <person name="Cano L."/>
            <person name="Hamilton J.P."/>
            <person name="Holt C."/>
            <person name="Huitema E."/>
            <person name="Raffaele S."/>
            <person name="Robideau G.P."/>
            <person name="Thines M."/>
            <person name="Win J."/>
            <person name="Zerillo M.M."/>
            <person name="Beakes G.W."/>
            <person name="Boore J.L."/>
            <person name="Busam D."/>
            <person name="Dumas B."/>
            <person name="Ferriera S."/>
            <person name="Fuerstenberg S.I."/>
            <person name="Gachon C.M."/>
            <person name="Gaulin E."/>
            <person name="Govers F."/>
            <person name="Grenville-Briggs L."/>
            <person name="Horner N."/>
            <person name="Hostetler J."/>
            <person name="Jiang R.H."/>
            <person name="Johnson J."/>
            <person name="Krajaejun T."/>
            <person name="Lin H."/>
            <person name="Meijer H.J."/>
            <person name="Moore B."/>
            <person name="Morris P."/>
            <person name="Phuntmart V."/>
            <person name="Puiu D."/>
            <person name="Shetty J."/>
            <person name="Stajich J.E."/>
            <person name="Tripathy S."/>
            <person name="Wawra S."/>
            <person name="van West P."/>
            <person name="Whitty B.R."/>
            <person name="Coutinho P.M."/>
            <person name="Henrissat B."/>
            <person name="Martin F."/>
            <person name="Thomas P.D."/>
            <person name="Tyler B.M."/>
            <person name="De Vries R.P."/>
            <person name="Kamoun S."/>
            <person name="Yandell M."/>
            <person name="Tisserat N."/>
            <person name="Buell C.R."/>
        </authorList>
    </citation>
    <scope>NUCLEOTIDE SEQUENCE</scope>
    <source>
        <strain evidence="2">DAOM:BR144</strain>
    </source>
</reference>
<dbReference type="Proteomes" id="UP000019132">
    <property type="component" value="Unassembled WGS sequence"/>
</dbReference>
<dbReference type="VEuPathDB" id="FungiDB:PYU1_G012879"/>
<evidence type="ECO:0000313" key="2">
    <source>
        <dbReference type="Proteomes" id="UP000019132"/>
    </source>
</evidence>
<dbReference type="InParanoid" id="K3X6Q7"/>
<protein>
    <submittedName>
        <fullName evidence="1">Uncharacterized protein</fullName>
    </submittedName>
</protein>
<keyword evidence="2" id="KW-1185">Reference proteome</keyword>
<reference evidence="1" key="3">
    <citation type="submission" date="2015-02" db="UniProtKB">
        <authorList>
            <consortium name="EnsemblProtists"/>
        </authorList>
    </citation>
    <scope>IDENTIFICATION</scope>
    <source>
        <strain evidence="1">DAOM BR144</strain>
    </source>
</reference>
<dbReference type="AlphaFoldDB" id="K3X6Q7"/>
<proteinExistence type="predicted"/>